<dbReference type="InterPro" id="IPR036291">
    <property type="entry name" value="NAD(P)-bd_dom_sf"/>
</dbReference>
<dbReference type="PRINTS" id="PR00081">
    <property type="entry name" value="GDHRDH"/>
</dbReference>
<evidence type="ECO:0000313" key="4">
    <source>
        <dbReference type="Proteomes" id="UP000229081"/>
    </source>
</evidence>
<dbReference type="InterPro" id="IPR020904">
    <property type="entry name" value="Sc_DH/Rdtase_CS"/>
</dbReference>
<reference evidence="3 4" key="1">
    <citation type="submission" date="2017-11" db="EMBL/GenBank/DDBJ databases">
        <title>Complete genome sequence of Sphingomonas sp. Strain Cra20, a psychrotolerant potential plant growth promoting rhizobacteria.</title>
        <authorList>
            <person name="Luo Y."/>
        </authorList>
    </citation>
    <scope>NUCLEOTIDE SEQUENCE [LARGE SCALE GENOMIC DNA]</scope>
    <source>
        <strain evidence="3 4">Cra20</strain>
    </source>
</reference>
<keyword evidence="4" id="KW-1185">Reference proteome</keyword>
<dbReference type="AlphaFoldDB" id="A0A2K8MHI7"/>
<evidence type="ECO:0000256" key="2">
    <source>
        <dbReference type="ARBA" id="ARBA00023002"/>
    </source>
</evidence>
<comment type="similarity">
    <text evidence="1">Belongs to the short-chain dehydrogenases/reductases (SDR) family.</text>
</comment>
<dbReference type="Pfam" id="PF00106">
    <property type="entry name" value="adh_short"/>
    <property type="match status" value="1"/>
</dbReference>
<dbReference type="KEGG" id="sphc:CVN68_08420"/>
<accession>A0A2K8MHI7</accession>
<dbReference type="Proteomes" id="UP000229081">
    <property type="component" value="Chromosome"/>
</dbReference>
<evidence type="ECO:0000313" key="3">
    <source>
        <dbReference type="EMBL" id="ATY31996.1"/>
    </source>
</evidence>
<dbReference type="PROSITE" id="PS00061">
    <property type="entry name" value="ADH_SHORT"/>
    <property type="match status" value="1"/>
</dbReference>
<dbReference type="GO" id="GO:0016491">
    <property type="term" value="F:oxidoreductase activity"/>
    <property type="evidence" value="ECO:0007669"/>
    <property type="project" value="UniProtKB-KW"/>
</dbReference>
<gene>
    <name evidence="3" type="ORF">CVN68_08420</name>
</gene>
<dbReference type="EMBL" id="CP024923">
    <property type="protein sequence ID" value="ATY31996.1"/>
    <property type="molecule type" value="Genomic_DNA"/>
</dbReference>
<sequence length="265" mass="27707">MRKDIRMTQPGLALITGGSSGIGLELARCFAGDGHRLIIVAQDRDKLDRAAAELRAAGAPQVDAWSIDLGAPDAGAKLFHETERFAGLPDFLCLNAGTGAWGDFVDQSDLYLELQSIAVNVTSIVQSSKLFLPAMVARGSGRVLITSSVVALGPSPKLAVYSGTKAFLRNFAEAVREEIADSGVTITALMPDLTESGFFERAGVDPDSLTASEPKADPATVARAGYEAMLAGKDHVIAPALTGKIKAAAARLLPDALVAKFARAD</sequence>
<dbReference type="GO" id="GO:0016020">
    <property type="term" value="C:membrane"/>
    <property type="evidence" value="ECO:0007669"/>
    <property type="project" value="TreeGrafter"/>
</dbReference>
<dbReference type="PANTHER" id="PTHR44196:SF2">
    <property type="entry name" value="SHORT-CHAIN DEHYDROGENASE-RELATED"/>
    <property type="match status" value="1"/>
</dbReference>
<name>A0A2K8MHI7_9SPHN</name>
<dbReference type="InterPro" id="IPR002347">
    <property type="entry name" value="SDR_fam"/>
</dbReference>
<protein>
    <submittedName>
        <fullName evidence="3">Oxidoreductase</fullName>
    </submittedName>
</protein>
<proteinExistence type="inferred from homology"/>
<evidence type="ECO:0000256" key="1">
    <source>
        <dbReference type="ARBA" id="ARBA00006484"/>
    </source>
</evidence>
<keyword evidence="2" id="KW-0560">Oxidoreductase</keyword>
<dbReference type="PANTHER" id="PTHR44196">
    <property type="entry name" value="DEHYDROGENASE/REDUCTASE SDR FAMILY MEMBER 7B"/>
    <property type="match status" value="1"/>
</dbReference>
<organism evidence="3 4">
    <name type="scientific">Sphingomonas psychrotolerans</name>
    <dbReference type="NCBI Taxonomy" id="1327635"/>
    <lineage>
        <taxon>Bacteria</taxon>
        <taxon>Pseudomonadati</taxon>
        <taxon>Pseudomonadota</taxon>
        <taxon>Alphaproteobacteria</taxon>
        <taxon>Sphingomonadales</taxon>
        <taxon>Sphingomonadaceae</taxon>
        <taxon>Sphingomonas</taxon>
    </lineage>
</organism>
<dbReference type="SUPFAM" id="SSF51735">
    <property type="entry name" value="NAD(P)-binding Rossmann-fold domains"/>
    <property type="match status" value="1"/>
</dbReference>
<dbReference type="CDD" id="cd05233">
    <property type="entry name" value="SDR_c"/>
    <property type="match status" value="1"/>
</dbReference>
<dbReference type="Gene3D" id="3.40.50.720">
    <property type="entry name" value="NAD(P)-binding Rossmann-like Domain"/>
    <property type="match status" value="1"/>
</dbReference>